<dbReference type="Pfam" id="PF13524">
    <property type="entry name" value="Glyco_trans_1_2"/>
    <property type="match status" value="1"/>
</dbReference>
<dbReference type="Gene3D" id="3.40.50.2000">
    <property type="entry name" value="Glycogen Phosphorylase B"/>
    <property type="match status" value="2"/>
</dbReference>
<gene>
    <name evidence="2" type="ORF">C8E89_1428</name>
</gene>
<dbReference type="InterPro" id="IPR055259">
    <property type="entry name" value="YkvP/CgeB_Glyco_trans-like"/>
</dbReference>
<feature type="domain" description="Spore protein YkvP/CgeB glycosyl transferase-like" evidence="1">
    <location>
        <begin position="192"/>
        <end position="316"/>
    </location>
</feature>
<organism evidence="2 3">
    <name type="scientific">Mycolicibacterium moriokaense</name>
    <dbReference type="NCBI Taxonomy" id="39691"/>
    <lineage>
        <taxon>Bacteria</taxon>
        <taxon>Bacillati</taxon>
        <taxon>Actinomycetota</taxon>
        <taxon>Actinomycetes</taxon>
        <taxon>Mycobacteriales</taxon>
        <taxon>Mycobacteriaceae</taxon>
        <taxon>Mycolicibacterium</taxon>
    </lineage>
</organism>
<dbReference type="Proteomes" id="UP000247781">
    <property type="component" value="Unassembled WGS sequence"/>
</dbReference>
<comment type="caution">
    <text evidence="2">The sequence shown here is derived from an EMBL/GenBank/DDBJ whole genome shotgun (WGS) entry which is preliminary data.</text>
</comment>
<evidence type="ECO:0000259" key="1">
    <source>
        <dbReference type="Pfam" id="PF13524"/>
    </source>
</evidence>
<evidence type="ECO:0000313" key="2">
    <source>
        <dbReference type="EMBL" id="PXW99121.1"/>
    </source>
</evidence>
<dbReference type="SUPFAM" id="SSF53756">
    <property type="entry name" value="UDP-Glycosyltransferase/glycogen phosphorylase"/>
    <property type="match status" value="1"/>
</dbReference>
<evidence type="ECO:0000313" key="3">
    <source>
        <dbReference type="Proteomes" id="UP000247781"/>
    </source>
</evidence>
<dbReference type="GO" id="GO:0016740">
    <property type="term" value="F:transferase activity"/>
    <property type="evidence" value="ECO:0007669"/>
    <property type="project" value="UniProtKB-KW"/>
</dbReference>
<dbReference type="AlphaFoldDB" id="A0A318H600"/>
<dbReference type="EMBL" id="QJJU01000042">
    <property type="protein sequence ID" value="PXW99121.1"/>
    <property type="molecule type" value="Genomic_DNA"/>
</dbReference>
<keyword evidence="2" id="KW-0808">Transferase</keyword>
<name>A0A318H600_9MYCO</name>
<reference evidence="2 3" key="2">
    <citation type="submission" date="2018-06" db="EMBL/GenBank/DDBJ databases">
        <title>Sequencing of bacterial isolates from soil warming experiment in Harvard Forest, Massachusetts, USA.</title>
        <authorList>
            <person name="Deangelis K.PhD."/>
        </authorList>
    </citation>
    <scope>NUCLEOTIDE SEQUENCE [LARGE SCALE GENOMIC DNA]</scope>
    <source>
        <strain evidence="2 3">GAS496</strain>
    </source>
</reference>
<reference evidence="3" key="1">
    <citation type="submission" date="2018-05" db="EMBL/GenBank/DDBJ databases">
        <authorList>
            <person name="Deangelis K."/>
            <person name="Huntemann M."/>
            <person name="Clum A."/>
            <person name="Pillay M."/>
            <person name="Palaniappan K."/>
            <person name="Varghese N."/>
            <person name="Mikhailova N."/>
            <person name="Stamatis D."/>
            <person name="Reddy T."/>
            <person name="Daum C."/>
            <person name="Shapiro N."/>
            <person name="Ivanova N."/>
            <person name="Kyrpides N."/>
            <person name="Woyke T."/>
        </authorList>
    </citation>
    <scope>NUCLEOTIDE SEQUENCE [LARGE SCALE GENOMIC DNA]</scope>
    <source>
        <strain evidence="3">GAS496</strain>
    </source>
</reference>
<sequence>MQGHNGDHQALDGENSVVPAVFISWVRFHGRSDGLARALGIRAWFAPGATLPHPKRYLSEWRQTAALLSAERPEVLFVMQPPIFALWSVWRYARRTGARIAGDLHTGIFDDPRWPWARRHTFRLLRKYGLAIVTNDALKAVVESHGCPAISLHDLIEVRELDLSPFDDASVEPKAPFVLVPLAYDYDEPVRELLAAAASTADVCWVLTGNPPRKVRRGAPTNVLFPGYVTNDDYARLMSRANAILAVTKNEYTMQRAAYEALSFGRPLVTSNTQVLTDYYESAAEIVAPRSAAIAAGVVRALSDETAVERMMALRTQKIGEQKTALNALREWMRTGEVVVGSCSLTVEGSEAS</sequence>
<proteinExistence type="predicted"/>
<accession>A0A318H600</accession>
<keyword evidence="3" id="KW-1185">Reference proteome</keyword>
<protein>
    <submittedName>
        <fullName evidence="2">Glycosyltransferase involved in cell wall biosynthesis</fullName>
    </submittedName>
</protein>